<comment type="caution">
    <text evidence="2">The sequence shown here is derived from an EMBL/GenBank/DDBJ whole genome shotgun (WGS) entry which is preliminary data.</text>
</comment>
<feature type="coiled-coil region" evidence="1">
    <location>
        <begin position="164"/>
        <end position="212"/>
    </location>
</feature>
<dbReference type="Proteomes" id="UP000772434">
    <property type="component" value="Unassembled WGS sequence"/>
</dbReference>
<evidence type="ECO:0000313" key="2">
    <source>
        <dbReference type="EMBL" id="KAF9077163.1"/>
    </source>
</evidence>
<reference evidence="2" key="1">
    <citation type="submission" date="2020-11" db="EMBL/GenBank/DDBJ databases">
        <authorList>
            <consortium name="DOE Joint Genome Institute"/>
            <person name="Ahrendt S."/>
            <person name="Riley R."/>
            <person name="Andreopoulos W."/>
            <person name="Labutti K."/>
            <person name="Pangilinan J."/>
            <person name="Ruiz-Duenas F.J."/>
            <person name="Barrasa J.M."/>
            <person name="Sanchez-Garcia M."/>
            <person name="Camarero S."/>
            <person name="Miyauchi S."/>
            <person name="Serrano A."/>
            <person name="Linde D."/>
            <person name="Babiker R."/>
            <person name="Drula E."/>
            <person name="Ayuso-Fernandez I."/>
            <person name="Pacheco R."/>
            <person name="Padilla G."/>
            <person name="Ferreira P."/>
            <person name="Barriuso J."/>
            <person name="Kellner H."/>
            <person name="Castanera R."/>
            <person name="Alfaro M."/>
            <person name="Ramirez L."/>
            <person name="Pisabarro A.G."/>
            <person name="Kuo A."/>
            <person name="Tritt A."/>
            <person name="Lipzen A."/>
            <person name="He G."/>
            <person name="Yan M."/>
            <person name="Ng V."/>
            <person name="Cullen D."/>
            <person name="Martin F."/>
            <person name="Rosso M.-N."/>
            <person name="Henrissat B."/>
            <person name="Hibbett D."/>
            <person name="Martinez A.T."/>
            <person name="Grigoriev I.V."/>
        </authorList>
    </citation>
    <scope>NUCLEOTIDE SEQUENCE</scope>
    <source>
        <strain evidence="2">AH 40177</strain>
    </source>
</reference>
<organism evidence="2 3">
    <name type="scientific">Rhodocollybia butyracea</name>
    <dbReference type="NCBI Taxonomy" id="206335"/>
    <lineage>
        <taxon>Eukaryota</taxon>
        <taxon>Fungi</taxon>
        <taxon>Dikarya</taxon>
        <taxon>Basidiomycota</taxon>
        <taxon>Agaricomycotina</taxon>
        <taxon>Agaricomycetes</taxon>
        <taxon>Agaricomycetidae</taxon>
        <taxon>Agaricales</taxon>
        <taxon>Marasmiineae</taxon>
        <taxon>Omphalotaceae</taxon>
        <taxon>Rhodocollybia</taxon>
    </lineage>
</organism>
<protein>
    <submittedName>
        <fullName evidence="2">Uncharacterized protein</fullName>
    </submittedName>
</protein>
<accession>A0A9P5UG77</accession>
<keyword evidence="3" id="KW-1185">Reference proteome</keyword>
<sequence>MRGIDVEHELEHSSQSKLLFFIPIWLLLKLPGLKLDVDAARRMIQHSLGPSYPRLPKIVPQSPPDKMKMVQLILDVCEGQLELQKLHKSLMRSEPGELLDDDDKNRQEAQEAIRIQLEQQSKLHNALTNKLKMTLAMTPLLSPDLSWPVMDQKLVLLKELTPNVTNSLEELKSQEHDLAEHESQKEKDHFSLSDFQVQLGEIEDQIEAALNRPNTFKVQNLNNDSLYYQFLAQQTSQLTMSALDTESQLSSLVTQLDNLTQSGNAILHLQVEKMVADKISNIPVFKQLKNQEALQGLQGLVHNTRVIYNRLNS</sequence>
<keyword evidence="1" id="KW-0175">Coiled coil</keyword>
<proteinExistence type="predicted"/>
<evidence type="ECO:0000313" key="3">
    <source>
        <dbReference type="Proteomes" id="UP000772434"/>
    </source>
</evidence>
<evidence type="ECO:0000256" key="1">
    <source>
        <dbReference type="SAM" id="Coils"/>
    </source>
</evidence>
<gene>
    <name evidence="2" type="ORF">BDP27DRAFT_599403</name>
</gene>
<name>A0A9P5UG77_9AGAR</name>
<dbReference type="AlphaFoldDB" id="A0A9P5UG77"/>
<dbReference type="EMBL" id="JADNRY010000004">
    <property type="protein sequence ID" value="KAF9077163.1"/>
    <property type="molecule type" value="Genomic_DNA"/>
</dbReference>